<comment type="caution">
    <text evidence="4">The sequence shown here is derived from an EMBL/GenBank/DDBJ whole genome shotgun (WGS) entry which is preliminary data.</text>
</comment>
<keyword evidence="5" id="KW-1185">Reference proteome</keyword>
<organism evidence="4 5">
    <name type="scientific">Coccomyxa viridis</name>
    <dbReference type="NCBI Taxonomy" id="1274662"/>
    <lineage>
        <taxon>Eukaryota</taxon>
        <taxon>Viridiplantae</taxon>
        <taxon>Chlorophyta</taxon>
        <taxon>core chlorophytes</taxon>
        <taxon>Trebouxiophyceae</taxon>
        <taxon>Trebouxiophyceae incertae sedis</taxon>
        <taxon>Coccomyxaceae</taxon>
        <taxon>Coccomyxa</taxon>
    </lineage>
</organism>
<dbReference type="PANTHER" id="PTHR48106">
    <property type="entry name" value="QUINONE OXIDOREDUCTASE PIG3-RELATED"/>
    <property type="match status" value="1"/>
</dbReference>
<dbReference type="InterPro" id="IPR036291">
    <property type="entry name" value="NAD(P)-bd_dom_sf"/>
</dbReference>
<dbReference type="Pfam" id="PF00107">
    <property type="entry name" value="ADH_zinc_N"/>
    <property type="match status" value="1"/>
</dbReference>
<dbReference type="EMBL" id="CAXHTA020000002">
    <property type="protein sequence ID" value="CAL5219343.1"/>
    <property type="molecule type" value="Genomic_DNA"/>
</dbReference>
<keyword evidence="1" id="KW-0521">NADP</keyword>
<gene>
    <name evidence="4" type="primary">g1157</name>
    <name evidence="4" type="ORF">VP750_LOCUS1002</name>
</gene>
<keyword evidence="2" id="KW-0560">Oxidoreductase</keyword>
<accession>A0ABP1FMM4</accession>
<feature type="domain" description="Alcohol dehydrogenase-like C-terminal" evidence="3">
    <location>
        <begin position="22"/>
        <end position="135"/>
    </location>
</feature>
<dbReference type="PANTHER" id="PTHR48106:SF2">
    <property type="entry name" value="ZN2+-BINDING DEHYDROGENASE"/>
    <property type="match status" value="1"/>
</dbReference>
<proteinExistence type="predicted"/>
<name>A0ABP1FMM4_9CHLO</name>
<evidence type="ECO:0000313" key="5">
    <source>
        <dbReference type="Proteomes" id="UP001497392"/>
    </source>
</evidence>
<dbReference type="Gene3D" id="3.40.50.720">
    <property type="entry name" value="NAD(P)-binding Rossmann-like Domain"/>
    <property type="match status" value="1"/>
</dbReference>
<reference evidence="4 5" key="1">
    <citation type="submission" date="2024-06" db="EMBL/GenBank/DDBJ databases">
        <authorList>
            <person name="Kraege A."/>
            <person name="Thomma B."/>
        </authorList>
    </citation>
    <scope>NUCLEOTIDE SEQUENCE [LARGE SCALE GENOMIC DNA]</scope>
</reference>
<evidence type="ECO:0000256" key="1">
    <source>
        <dbReference type="ARBA" id="ARBA00022857"/>
    </source>
</evidence>
<dbReference type="Proteomes" id="UP001497392">
    <property type="component" value="Unassembled WGS sequence"/>
</dbReference>
<protein>
    <submittedName>
        <fullName evidence="4">G1157 protein</fullName>
    </submittedName>
</protein>
<evidence type="ECO:0000259" key="3">
    <source>
        <dbReference type="Pfam" id="PF00107"/>
    </source>
</evidence>
<sequence>MMDELSPPVDSWLLQNAATSVLGQEVISYAKYLGIKTINVVRREEAVNELKLKGADVVLVGSEVDIVEEVRKATGGDMAWGALNPIGGPQSKAFPSSVRTHGIVEVYSLVGDEVVVPMTDLVWRDVTVKGFWLSVWLDSLPPGKREKRLKETMDLMAEKVLVPPPPGAKYNLADAKKAVKEAEGKSGSHGKVLLEG</sequence>
<dbReference type="SUPFAM" id="SSF51735">
    <property type="entry name" value="NAD(P)-binding Rossmann-fold domains"/>
    <property type="match status" value="1"/>
</dbReference>
<evidence type="ECO:0000313" key="4">
    <source>
        <dbReference type="EMBL" id="CAL5219343.1"/>
    </source>
</evidence>
<dbReference type="InterPro" id="IPR013149">
    <property type="entry name" value="ADH-like_C"/>
</dbReference>
<dbReference type="Gene3D" id="3.90.180.10">
    <property type="entry name" value="Medium-chain alcohol dehydrogenases, catalytic domain"/>
    <property type="match status" value="1"/>
</dbReference>
<evidence type="ECO:0000256" key="2">
    <source>
        <dbReference type="ARBA" id="ARBA00023002"/>
    </source>
</evidence>